<name>A0A3S5FD57_9PLAT</name>
<dbReference type="Pfam" id="PF12777">
    <property type="entry name" value="MT"/>
    <property type="match status" value="1"/>
</dbReference>
<dbReference type="OrthoDB" id="10251809at2759"/>
<evidence type="ECO:0000259" key="3">
    <source>
        <dbReference type="Pfam" id="PF12777"/>
    </source>
</evidence>
<protein>
    <recommendedName>
        <fullName evidence="3">Dynein heavy chain coiled coil stalk domain-containing protein</fullName>
    </recommendedName>
</protein>
<dbReference type="GO" id="GO:0005858">
    <property type="term" value="C:axonemal dynein complex"/>
    <property type="evidence" value="ECO:0007669"/>
    <property type="project" value="TreeGrafter"/>
</dbReference>
<evidence type="ECO:0000313" key="5">
    <source>
        <dbReference type="Proteomes" id="UP000784294"/>
    </source>
</evidence>
<keyword evidence="5" id="KW-1185">Reference proteome</keyword>
<evidence type="ECO:0000256" key="2">
    <source>
        <dbReference type="SAM" id="Coils"/>
    </source>
</evidence>
<dbReference type="PANTHER" id="PTHR46532:SF4">
    <property type="entry name" value="AAA+ ATPASE DOMAIN-CONTAINING PROTEIN"/>
    <property type="match status" value="1"/>
</dbReference>
<accession>A0A3S5FD57</accession>
<sequence length="137" mass="15653">MRAQALLDEKEAVLAEVRAQYETAMRRKQDLVDDADACRRRMATATTLIEGLSGEKIRWTEETRTLRDQVNRLVGDVLLATAFLSYCGPFNQDFRHRLITSWFRELATRHVAHTVNLDLINMLTNGPMVTVTALSFL</sequence>
<organism evidence="4 5">
    <name type="scientific">Protopolystoma xenopodis</name>
    <dbReference type="NCBI Taxonomy" id="117903"/>
    <lineage>
        <taxon>Eukaryota</taxon>
        <taxon>Metazoa</taxon>
        <taxon>Spiralia</taxon>
        <taxon>Lophotrochozoa</taxon>
        <taxon>Platyhelminthes</taxon>
        <taxon>Monogenea</taxon>
        <taxon>Polyopisthocotylea</taxon>
        <taxon>Polystomatidea</taxon>
        <taxon>Polystomatidae</taxon>
        <taxon>Protopolystoma</taxon>
    </lineage>
</organism>
<feature type="domain" description="Dynein heavy chain coiled coil stalk" evidence="3">
    <location>
        <begin position="7"/>
        <end position="103"/>
    </location>
</feature>
<dbReference type="GO" id="GO:0007018">
    <property type="term" value="P:microtubule-based movement"/>
    <property type="evidence" value="ECO:0007669"/>
    <property type="project" value="InterPro"/>
</dbReference>
<dbReference type="InterPro" id="IPR024743">
    <property type="entry name" value="Dynein_HC_stalk"/>
</dbReference>
<gene>
    <name evidence="4" type="ORF">PXEA_LOCUS10219</name>
</gene>
<dbReference type="GO" id="GO:0051959">
    <property type="term" value="F:dynein light intermediate chain binding"/>
    <property type="evidence" value="ECO:0007669"/>
    <property type="project" value="InterPro"/>
</dbReference>
<dbReference type="Proteomes" id="UP000784294">
    <property type="component" value="Unassembled WGS sequence"/>
</dbReference>
<dbReference type="EMBL" id="CAAALY010029829">
    <property type="protein sequence ID" value="VEL16779.1"/>
    <property type="molecule type" value="Genomic_DNA"/>
</dbReference>
<dbReference type="InterPro" id="IPR026983">
    <property type="entry name" value="DHC"/>
</dbReference>
<evidence type="ECO:0000256" key="1">
    <source>
        <dbReference type="ARBA" id="ARBA00008887"/>
    </source>
</evidence>
<keyword evidence="2" id="KW-0175">Coiled coil</keyword>
<dbReference type="PANTHER" id="PTHR46532">
    <property type="entry name" value="MALE FERTILITY FACTOR KL5"/>
    <property type="match status" value="1"/>
</dbReference>
<dbReference type="GO" id="GO:0045505">
    <property type="term" value="F:dynein intermediate chain binding"/>
    <property type="evidence" value="ECO:0007669"/>
    <property type="project" value="InterPro"/>
</dbReference>
<evidence type="ECO:0000313" key="4">
    <source>
        <dbReference type="EMBL" id="VEL16779.1"/>
    </source>
</evidence>
<comment type="similarity">
    <text evidence="1">Belongs to the dynein heavy chain family.</text>
</comment>
<feature type="coiled-coil region" evidence="2">
    <location>
        <begin position="7"/>
        <end position="34"/>
    </location>
</feature>
<proteinExistence type="inferred from homology"/>
<reference evidence="4" key="1">
    <citation type="submission" date="2018-11" db="EMBL/GenBank/DDBJ databases">
        <authorList>
            <consortium name="Pathogen Informatics"/>
        </authorList>
    </citation>
    <scope>NUCLEOTIDE SEQUENCE</scope>
</reference>
<comment type="caution">
    <text evidence="4">The sequence shown here is derived from an EMBL/GenBank/DDBJ whole genome shotgun (WGS) entry which is preliminary data.</text>
</comment>
<dbReference type="AlphaFoldDB" id="A0A3S5FD57"/>
<dbReference type="Gene3D" id="1.20.920.20">
    <property type="match status" value="1"/>
</dbReference>